<keyword evidence="3" id="KW-1185">Reference proteome</keyword>
<dbReference type="InterPro" id="IPR029045">
    <property type="entry name" value="ClpP/crotonase-like_dom_sf"/>
</dbReference>
<dbReference type="Proteomes" id="UP001151234">
    <property type="component" value="Unassembled WGS sequence"/>
</dbReference>
<organism evidence="2 3">
    <name type="scientific">Hoeflea prorocentri</name>
    <dbReference type="NCBI Taxonomy" id="1922333"/>
    <lineage>
        <taxon>Bacteria</taxon>
        <taxon>Pseudomonadati</taxon>
        <taxon>Pseudomonadota</taxon>
        <taxon>Alphaproteobacteria</taxon>
        <taxon>Hyphomicrobiales</taxon>
        <taxon>Rhizobiaceae</taxon>
        <taxon>Hoeflea</taxon>
    </lineage>
</organism>
<reference evidence="2" key="1">
    <citation type="submission" date="2022-11" db="EMBL/GenBank/DDBJ databases">
        <title>Draft genome sequence of Hoeflea poritis E7-10 and Hoeflea prorocentri PM5-8, separated from scleractinian coral Porites lutea and marine dinoflagellate.</title>
        <authorList>
            <person name="Zhang G."/>
            <person name="Wei Q."/>
            <person name="Cai L."/>
        </authorList>
    </citation>
    <scope>NUCLEOTIDE SEQUENCE</scope>
    <source>
        <strain evidence="2">PM5-8</strain>
    </source>
</reference>
<name>A0A9X3ZH09_9HYPH</name>
<dbReference type="InterPro" id="IPR005151">
    <property type="entry name" value="Tail-specific_protease"/>
</dbReference>
<feature type="domain" description="Tail specific protease" evidence="1">
    <location>
        <begin position="272"/>
        <end position="480"/>
    </location>
</feature>
<evidence type="ECO:0000313" key="3">
    <source>
        <dbReference type="Proteomes" id="UP001151234"/>
    </source>
</evidence>
<evidence type="ECO:0000259" key="1">
    <source>
        <dbReference type="Pfam" id="PF03572"/>
    </source>
</evidence>
<dbReference type="Pfam" id="PF03572">
    <property type="entry name" value="Peptidase_S41"/>
    <property type="match status" value="1"/>
</dbReference>
<comment type="caution">
    <text evidence="2">The sequence shown here is derived from an EMBL/GenBank/DDBJ whole genome shotgun (WGS) entry which is preliminary data.</text>
</comment>
<dbReference type="Gene3D" id="3.90.226.10">
    <property type="entry name" value="2-enoyl-CoA Hydratase, Chain A, domain 1"/>
    <property type="match status" value="1"/>
</dbReference>
<gene>
    <name evidence="2" type="ORF">OQ273_08330</name>
</gene>
<dbReference type="EMBL" id="JAPJZI010000001">
    <property type="protein sequence ID" value="MDA5398574.1"/>
    <property type="molecule type" value="Genomic_DNA"/>
</dbReference>
<dbReference type="RefSeq" id="WP_267989987.1">
    <property type="nucleotide sequence ID" value="NZ_JAPJZI010000001.1"/>
</dbReference>
<proteinExistence type="predicted"/>
<dbReference type="GO" id="GO:0006508">
    <property type="term" value="P:proteolysis"/>
    <property type="evidence" value="ECO:0007669"/>
    <property type="project" value="InterPro"/>
</dbReference>
<sequence length="512" mass="57699">MKPFPWGTGTFYRYIFAILICLVLGMPVAAEPKKYMSAQKFKDDLFETYNTLKRFHPHLYAHTSPEELDKLHAELMSSVSGIVSINEAYLSIYELVGAVCDEHTLLLPDKPHLLPSYEGWPWFRYHLIVAHEKLFSENPDTNAKDEIVSINGINASDIVKALTKKVGHDGCLNDEYFFVSDNLNVSGQLVSAIIGARGPFDILTKSPGANDISKSKLEANSHWKSRVDKGKFRSAELRSLGKLLQEEGFVRPIDDPSVRPRELDYRYSVKRNLAYLNINSFGDTEVATRGVELVMRDIINKKPDALFIDLVDNSGGAISTTQLIAAFLLPTSHRLFSRKIMRDVSRQLPVNFEFLDETAENWRQHNLKYFRRIRPKNGVRIERTPKRSLGKPDYKGPIYILVNPKTRSASIRLTTVLKLLRDAKIVGAVSAAHATVFCARASGGFTLKNSGFILQVPDVCFENPEAKFAKEGRLSPDIEIDPLGVELANFRASAFRAALDHYDNETGHKERN</sequence>
<accession>A0A9X3ZH09</accession>
<dbReference type="AlphaFoldDB" id="A0A9X3ZH09"/>
<dbReference type="GO" id="GO:0008236">
    <property type="term" value="F:serine-type peptidase activity"/>
    <property type="evidence" value="ECO:0007669"/>
    <property type="project" value="InterPro"/>
</dbReference>
<evidence type="ECO:0000313" key="2">
    <source>
        <dbReference type="EMBL" id="MDA5398574.1"/>
    </source>
</evidence>
<protein>
    <submittedName>
        <fullName evidence="2">S41 family peptidase</fullName>
    </submittedName>
</protein>
<dbReference type="SUPFAM" id="SSF52096">
    <property type="entry name" value="ClpP/crotonase"/>
    <property type="match status" value="1"/>
</dbReference>